<evidence type="ECO:0000256" key="10">
    <source>
        <dbReference type="SAM" id="Phobius"/>
    </source>
</evidence>
<keyword evidence="8 10" id="KW-0472">Membrane</keyword>
<dbReference type="Pfam" id="PF00324">
    <property type="entry name" value="AA_permease"/>
    <property type="match status" value="1"/>
</dbReference>
<dbReference type="NCBIfam" id="TIGR00913">
    <property type="entry name" value="2A0310"/>
    <property type="match status" value="1"/>
</dbReference>
<evidence type="ECO:0000313" key="13">
    <source>
        <dbReference type="Proteomes" id="UP001165063"/>
    </source>
</evidence>
<organism evidence="12 13">
    <name type="scientific">Ambrosiozyma monospora</name>
    <name type="common">Yeast</name>
    <name type="synonym">Endomycopsis monosporus</name>
    <dbReference type="NCBI Taxonomy" id="43982"/>
    <lineage>
        <taxon>Eukaryota</taxon>
        <taxon>Fungi</taxon>
        <taxon>Dikarya</taxon>
        <taxon>Ascomycota</taxon>
        <taxon>Saccharomycotina</taxon>
        <taxon>Pichiomycetes</taxon>
        <taxon>Pichiales</taxon>
        <taxon>Pichiaceae</taxon>
        <taxon>Ambrosiozyma</taxon>
    </lineage>
</organism>
<feature type="transmembrane region" description="Helical" evidence="10">
    <location>
        <begin position="549"/>
        <end position="568"/>
    </location>
</feature>
<evidence type="ECO:0000256" key="2">
    <source>
        <dbReference type="ARBA" id="ARBA00006983"/>
    </source>
</evidence>
<feature type="domain" description="Amino acid permease/ SLC12A" evidence="11">
    <location>
        <begin position="116"/>
        <end position="574"/>
    </location>
</feature>
<dbReference type="PROSITE" id="PS00218">
    <property type="entry name" value="AMINO_ACID_PERMEASE_1"/>
    <property type="match status" value="1"/>
</dbReference>
<gene>
    <name evidence="12" type="ORF">Amon01_000126600</name>
</gene>
<feature type="compositionally biased region" description="Polar residues" evidence="9">
    <location>
        <begin position="1"/>
        <end position="19"/>
    </location>
</feature>
<comment type="caution">
    <text evidence="12">The sequence shown here is derived from an EMBL/GenBank/DDBJ whole genome shotgun (WGS) entry which is preliminary data.</text>
</comment>
<comment type="subcellular location">
    <subcellularLocation>
        <location evidence="1">Cell membrane</location>
        <topology evidence="1">Multi-pass membrane protein</topology>
    </subcellularLocation>
</comment>
<evidence type="ECO:0000256" key="6">
    <source>
        <dbReference type="ARBA" id="ARBA00022970"/>
    </source>
</evidence>
<dbReference type="InterPro" id="IPR050524">
    <property type="entry name" value="APC_YAT"/>
</dbReference>
<keyword evidence="4" id="KW-1003">Cell membrane</keyword>
<dbReference type="InterPro" id="IPR004762">
    <property type="entry name" value="Amino_acid_permease_fungi"/>
</dbReference>
<keyword evidence="6" id="KW-0029">Amino-acid transport</keyword>
<evidence type="ECO:0000256" key="3">
    <source>
        <dbReference type="ARBA" id="ARBA00022448"/>
    </source>
</evidence>
<dbReference type="InterPro" id="IPR004841">
    <property type="entry name" value="AA-permease/SLC12A_dom"/>
</dbReference>
<feature type="transmembrane region" description="Helical" evidence="10">
    <location>
        <begin position="256"/>
        <end position="278"/>
    </location>
</feature>
<keyword evidence="7 10" id="KW-1133">Transmembrane helix</keyword>
<dbReference type="OrthoDB" id="3900342at2759"/>
<feature type="transmembrane region" description="Helical" evidence="10">
    <location>
        <begin position="298"/>
        <end position="318"/>
    </location>
</feature>
<dbReference type="GO" id="GO:0015171">
    <property type="term" value="F:amino acid transmembrane transporter activity"/>
    <property type="evidence" value="ECO:0007669"/>
    <property type="project" value="UniProtKB-ARBA"/>
</dbReference>
<keyword evidence="13" id="KW-1185">Reference proteome</keyword>
<name>A0A9W7DCL5_AMBMO</name>
<protein>
    <submittedName>
        <fullName evidence="12">Unnamed protein product</fullName>
    </submittedName>
</protein>
<dbReference type="PANTHER" id="PTHR43341:SF1">
    <property type="entry name" value="GENERAL AMINO-ACID PERMEASE GAP1"/>
    <property type="match status" value="1"/>
</dbReference>
<dbReference type="AlphaFoldDB" id="A0A9W7DCL5"/>
<dbReference type="Proteomes" id="UP001165063">
    <property type="component" value="Unassembled WGS sequence"/>
</dbReference>
<reference evidence="12" key="1">
    <citation type="submission" date="2023-04" db="EMBL/GenBank/DDBJ databases">
        <title>Ambrosiozyma monospora NBRC 1965.</title>
        <authorList>
            <person name="Ichikawa N."/>
            <person name="Sato H."/>
            <person name="Tonouchi N."/>
        </authorList>
    </citation>
    <scope>NUCLEOTIDE SEQUENCE</scope>
    <source>
        <strain evidence="12">NBRC 1965</strain>
    </source>
</reference>
<feature type="transmembrane region" description="Helical" evidence="10">
    <location>
        <begin position="194"/>
        <end position="219"/>
    </location>
</feature>
<dbReference type="FunFam" id="1.20.1740.10:FF:000017">
    <property type="entry name" value="Amino acid permease"/>
    <property type="match status" value="1"/>
</dbReference>
<feature type="transmembrane region" description="Helical" evidence="10">
    <location>
        <begin position="150"/>
        <end position="173"/>
    </location>
</feature>
<dbReference type="GO" id="GO:0005886">
    <property type="term" value="C:plasma membrane"/>
    <property type="evidence" value="ECO:0007669"/>
    <property type="project" value="UniProtKB-SubCell"/>
</dbReference>
<keyword evidence="3" id="KW-0813">Transport</keyword>
<evidence type="ECO:0000256" key="5">
    <source>
        <dbReference type="ARBA" id="ARBA00022692"/>
    </source>
</evidence>
<dbReference type="EMBL" id="BSXU01000382">
    <property type="protein sequence ID" value="GMG20486.1"/>
    <property type="molecule type" value="Genomic_DNA"/>
</dbReference>
<accession>A0A9W7DCL5</accession>
<dbReference type="PANTHER" id="PTHR43341">
    <property type="entry name" value="AMINO ACID PERMEASE"/>
    <property type="match status" value="1"/>
</dbReference>
<evidence type="ECO:0000256" key="7">
    <source>
        <dbReference type="ARBA" id="ARBA00022989"/>
    </source>
</evidence>
<feature type="transmembrane region" description="Helical" evidence="10">
    <location>
        <begin position="119"/>
        <end position="138"/>
    </location>
</feature>
<feature type="transmembrane region" description="Helical" evidence="10">
    <location>
        <begin position="225"/>
        <end position="244"/>
    </location>
</feature>
<evidence type="ECO:0000259" key="11">
    <source>
        <dbReference type="Pfam" id="PF00324"/>
    </source>
</evidence>
<dbReference type="Gene3D" id="1.20.1740.10">
    <property type="entry name" value="Amino acid/polyamine transporter I"/>
    <property type="match status" value="1"/>
</dbReference>
<evidence type="ECO:0000256" key="1">
    <source>
        <dbReference type="ARBA" id="ARBA00004651"/>
    </source>
</evidence>
<evidence type="ECO:0000256" key="8">
    <source>
        <dbReference type="ARBA" id="ARBA00023136"/>
    </source>
</evidence>
<feature type="region of interest" description="Disordered" evidence="9">
    <location>
        <begin position="1"/>
        <end position="22"/>
    </location>
</feature>
<feature type="transmembrane region" description="Helical" evidence="10">
    <location>
        <begin position="463"/>
        <end position="490"/>
    </location>
</feature>
<comment type="similarity">
    <text evidence="2">Belongs to the amino acid-polyamine-organocation (APC) superfamily. YAT (TC 2.A.3.10) family.</text>
</comment>
<feature type="transmembrane region" description="Helical" evidence="10">
    <location>
        <begin position="393"/>
        <end position="418"/>
    </location>
</feature>
<proteinExistence type="inferred from homology"/>
<feature type="transmembrane region" description="Helical" evidence="10">
    <location>
        <begin position="339"/>
        <end position="360"/>
    </location>
</feature>
<feature type="transmembrane region" description="Helical" evidence="10">
    <location>
        <begin position="511"/>
        <end position="537"/>
    </location>
</feature>
<evidence type="ECO:0000256" key="4">
    <source>
        <dbReference type="ARBA" id="ARBA00022475"/>
    </source>
</evidence>
<evidence type="ECO:0000313" key="12">
    <source>
        <dbReference type="EMBL" id="GMG20486.1"/>
    </source>
</evidence>
<dbReference type="InterPro" id="IPR004840">
    <property type="entry name" value="Amino_acid_permease_CS"/>
</dbReference>
<evidence type="ECO:0000256" key="9">
    <source>
        <dbReference type="SAM" id="MobiDB-lite"/>
    </source>
</evidence>
<feature type="transmembrane region" description="Helical" evidence="10">
    <location>
        <begin position="439"/>
        <end position="457"/>
    </location>
</feature>
<keyword evidence="5 10" id="KW-0812">Transmembrane</keyword>
<sequence length="620" mass="69204">MQNGDFYQQKVQSKSSNMSPFADPPDVELSSYYVYDAKKGSATVVHQDSRDSYLYQEYQEADQFNENKHNDSVFKRWVNSFKKVDIPQLDPNLSEMEKAYILASRAPLKRRLLPRHLQMIAIGGSIGSGLFVASGSALQTGGPASVFISWILSGLMMYFTVQALGELAVAYPVSGSFVQYSSRFMSPSWGFAMAWNYVIGWWVVLPLELVAASITIQYWNDTVNPCAWVSIFFILIIVINLFGVRGYAEAEFVMSLIKVLAIVGFIILGIILDCGGGPKGGYIGGKYWHDPGAFRHGFKGLCTTFVTAAFSYSGTELVGLTAAETENPRKTLPKATKQVFWRITLFYVISLTLVGLLVPYTDDRLFGSSSVDAHASPFVIAIENGGIKGLPSVFNVVIMVGVISVGNSAVFATSRSILSCAEQGFGPKWFGYIDRMGRPLSGVLISLAGGFLGYLAATPSQDLVFIWLLSFTGLSAVVTWMCICICHLRFRHILMLRDRGPDELVFRAQAGIWGSIIGTAIAFFVLVVEFWVCLYPLGNDGKPDPVTFFQTWLYLPMMVGCWIGYMIWKKDYRLYIRSRDVDIDTGRGVFDLNLVREEVAEEKEYLAAQPWWFKVYNFWC</sequence>